<protein>
    <submittedName>
        <fullName evidence="1">Uncharacterized protein</fullName>
    </submittedName>
</protein>
<evidence type="ECO:0000313" key="1">
    <source>
        <dbReference type="EMBL" id="MDQ0672986.1"/>
    </source>
</evidence>
<sequence>MQRRLLEELKKIPTPGPIWPGFSIPKNMSFTGILLKLFNIAPDIDAGNALRRRQEVIDDFGGGWLVDGWRKPNGDERKLCRYIARRLIEQSENDAEEAQGKAA</sequence>
<evidence type="ECO:0000313" key="2">
    <source>
        <dbReference type="Proteomes" id="UP001236806"/>
    </source>
</evidence>
<gene>
    <name evidence="1" type="ORF">QFZ36_000547</name>
</gene>
<organism evidence="1 2">
    <name type="scientific">Pseudarthrobacter siccitolerans</name>
    <dbReference type="NCBI Taxonomy" id="861266"/>
    <lineage>
        <taxon>Bacteria</taxon>
        <taxon>Bacillati</taxon>
        <taxon>Actinomycetota</taxon>
        <taxon>Actinomycetes</taxon>
        <taxon>Micrococcales</taxon>
        <taxon>Micrococcaceae</taxon>
        <taxon>Pseudarthrobacter</taxon>
    </lineage>
</organism>
<name>A0ABU0PGB8_9MICC</name>
<keyword evidence="2" id="KW-1185">Reference proteome</keyword>
<dbReference type="EMBL" id="JAUSXB010000001">
    <property type="protein sequence ID" value="MDQ0672986.1"/>
    <property type="molecule type" value="Genomic_DNA"/>
</dbReference>
<dbReference type="Proteomes" id="UP001236806">
    <property type="component" value="Unassembled WGS sequence"/>
</dbReference>
<proteinExistence type="predicted"/>
<reference evidence="1 2" key="1">
    <citation type="submission" date="2023-07" db="EMBL/GenBank/DDBJ databases">
        <title>Comparative genomics of wheat-associated soil bacteria to identify genetic determinants of phenazine resistance.</title>
        <authorList>
            <person name="Mouncey N."/>
        </authorList>
    </citation>
    <scope>NUCLEOTIDE SEQUENCE [LARGE SCALE GENOMIC DNA]</scope>
    <source>
        <strain evidence="1 2">W1I3</strain>
    </source>
</reference>
<comment type="caution">
    <text evidence="1">The sequence shown here is derived from an EMBL/GenBank/DDBJ whole genome shotgun (WGS) entry which is preliminary data.</text>
</comment>
<dbReference type="RefSeq" id="WP_306633711.1">
    <property type="nucleotide sequence ID" value="NZ_JAUSXB010000001.1"/>
</dbReference>
<accession>A0ABU0PGB8</accession>